<gene>
    <name evidence="1" type="ORF">ALC56_03892</name>
</gene>
<name>A0A195FP79_9HYME</name>
<dbReference type="AlphaFoldDB" id="A0A195FP79"/>
<sequence length="47" mass="5569">MSNLQEVLEIRYEYPVEGYIMVDNLRVVRLHLRNEVRVLIIPLVSSV</sequence>
<evidence type="ECO:0000313" key="2">
    <source>
        <dbReference type="Proteomes" id="UP000078541"/>
    </source>
</evidence>
<dbReference type="Proteomes" id="UP000078541">
    <property type="component" value="Unassembled WGS sequence"/>
</dbReference>
<reference evidence="1 2" key="1">
    <citation type="submission" date="2016-03" db="EMBL/GenBank/DDBJ databases">
        <title>Trachymyrmex septentrionalis WGS genome.</title>
        <authorList>
            <person name="Nygaard S."/>
            <person name="Hu H."/>
            <person name="Boomsma J."/>
            <person name="Zhang G."/>
        </authorList>
    </citation>
    <scope>NUCLEOTIDE SEQUENCE [LARGE SCALE GENOMIC DNA]</scope>
    <source>
        <strain evidence="1">Tsep2-gDNA-1</strain>
        <tissue evidence="1">Whole body</tissue>
    </source>
</reference>
<dbReference type="EMBL" id="KQ981430">
    <property type="protein sequence ID" value="KYN41749.1"/>
    <property type="molecule type" value="Genomic_DNA"/>
</dbReference>
<proteinExistence type="predicted"/>
<keyword evidence="2" id="KW-1185">Reference proteome</keyword>
<evidence type="ECO:0000313" key="1">
    <source>
        <dbReference type="EMBL" id="KYN41749.1"/>
    </source>
</evidence>
<accession>A0A195FP79</accession>
<protein>
    <submittedName>
        <fullName evidence="1">Uncharacterized protein</fullName>
    </submittedName>
</protein>
<organism evidence="1 2">
    <name type="scientific">Trachymyrmex septentrionalis</name>
    <dbReference type="NCBI Taxonomy" id="34720"/>
    <lineage>
        <taxon>Eukaryota</taxon>
        <taxon>Metazoa</taxon>
        <taxon>Ecdysozoa</taxon>
        <taxon>Arthropoda</taxon>
        <taxon>Hexapoda</taxon>
        <taxon>Insecta</taxon>
        <taxon>Pterygota</taxon>
        <taxon>Neoptera</taxon>
        <taxon>Endopterygota</taxon>
        <taxon>Hymenoptera</taxon>
        <taxon>Apocrita</taxon>
        <taxon>Aculeata</taxon>
        <taxon>Formicoidea</taxon>
        <taxon>Formicidae</taxon>
        <taxon>Myrmicinae</taxon>
        <taxon>Trachymyrmex</taxon>
    </lineage>
</organism>